<feature type="binding site" evidence="12 15">
    <location>
        <position position="188"/>
    </location>
    <ligand>
        <name>NAD(+)</name>
        <dbReference type="ChEBI" id="CHEBI:57540"/>
    </ligand>
</feature>
<keyword evidence="5 12" id="KW-0028">Amino-acid biosynthesis</keyword>
<keyword evidence="10 12" id="KW-0368">Histidine biosynthesis</keyword>
<evidence type="ECO:0000256" key="4">
    <source>
        <dbReference type="ARBA" id="ARBA00012965"/>
    </source>
</evidence>
<dbReference type="GO" id="GO:0051287">
    <property type="term" value="F:NAD binding"/>
    <property type="evidence" value="ECO:0007669"/>
    <property type="project" value="InterPro"/>
</dbReference>
<feature type="active site" description="Proton acceptor" evidence="12 14">
    <location>
        <position position="326"/>
    </location>
</feature>
<sequence length="435" mass="46269">MSFNTIIDWNSSTPQQQRELLMRPAISASDSITRTVVEILDNVKTRGDAALREYSARFDKTDVNALKVTAQDIADASARLGDDIKQAMAVAVKNITTFHNAQILPPVDVETQPGVRCQQVTRPVDSVGLYIPGGSAPLFSTVLMLATPARIAGCHNVILCSPPPIADEILYAAQLCGVQNIFNVGGAQAIAALAFGTESVPKVDKIFGPGNAFVTEAKRQVSQRLDGAAIDMPAGPSEVLVIADSGATPDFVASDLLSQAEHGPDSQVILLTPDADMASRVAQAVERQLTTLPRADTARQALSASRLIVAQDLAQCVAISNQYGPEHLIIQTRNARDLVDSITSAGSVFLGDWSPESAGDYASGTNHVLPTYGYTRTCSSLGLADFQKRMTVQELSREGFAALASTIETLAAAERLTAHKNAVTLRMNALKEQEA</sequence>
<evidence type="ECO:0000256" key="6">
    <source>
        <dbReference type="ARBA" id="ARBA00022723"/>
    </source>
</evidence>
<comment type="catalytic activity">
    <reaction evidence="11 12 13">
        <text>L-histidinol + 2 NAD(+) + H2O = L-histidine + 2 NADH + 3 H(+)</text>
        <dbReference type="Rhea" id="RHEA:20641"/>
        <dbReference type="ChEBI" id="CHEBI:15377"/>
        <dbReference type="ChEBI" id="CHEBI:15378"/>
        <dbReference type="ChEBI" id="CHEBI:57540"/>
        <dbReference type="ChEBI" id="CHEBI:57595"/>
        <dbReference type="ChEBI" id="CHEBI:57699"/>
        <dbReference type="ChEBI" id="CHEBI:57945"/>
        <dbReference type="EC" id="1.1.1.23"/>
    </reaction>
</comment>
<feature type="binding site" evidence="12 17">
    <location>
        <position position="419"/>
    </location>
    <ligand>
        <name>Zn(2+)</name>
        <dbReference type="ChEBI" id="CHEBI:29105"/>
    </ligand>
</feature>
<evidence type="ECO:0000256" key="14">
    <source>
        <dbReference type="PIRSR" id="PIRSR000099-1"/>
    </source>
</evidence>
<comment type="cofactor">
    <cofactor evidence="12 17">
        <name>Zn(2+)</name>
        <dbReference type="ChEBI" id="CHEBI:29105"/>
    </cofactor>
    <text evidence="12 17">Binds 1 zinc ion per subunit.</text>
</comment>
<dbReference type="FunFam" id="1.20.5.1300:FF:000001">
    <property type="entry name" value="Histidine biosynthesis trifunctional protein"/>
    <property type="match status" value="1"/>
</dbReference>
<gene>
    <name evidence="12 19" type="primary">hisD</name>
    <name evidence="19" type="ORF">CHU32_00600</name>
</gene>
<dbReference type="InterPro" id="IPR016161">
    <property type="entry name" value="Ald_DH/histidinol_DH"/>
</dbReference>
<dbReference type="PANTHER" id="PTHR21256:SF2">
    <property type="entry name" value="HISTIDINE BIOSYNTHESIS TRIFUNCTIONAL PROTEIN"/>
    <property type="match status" value="1"/>
</dbReference>
<feature type="binding site" evidence="12 16">
    <location>
        <position position="419"/>
    </location>
    <ligand>
        <name>substrate</name>
    </ligand>
</feature>
<feature type="binding site" evidence="12 16">
    <location>
        <position position="259"/>
    </location>
    <ligand>
        <name>substrate</name>
    </ligand>
</feature>
<dbReference type="PROSITE" id="PS00611">
    <property type="entry name" value="HISOL_DEHYDROGENASE"/>
    <property type="match status" value="1"/>
</dbReference>
<dbReference type="InterPro" id="IPR012131">
    <property type="entry name" value="Hstdl_DH"/>
</dbReference>
<dbReference type="SUPFAM" id="SSF53720">
    <property type="entry name" value="ALDH-like"/>
    <property type="match status" value="1"/>
</dbReference>
<dbReference type="CDD" id="cd06572">
    <property type="entry name" value="Histidinol_dh"/>
    <property type="match status" value="1"/>
</dbReference>
<reference evidence="19 20" key="1">
    <citation type="submission" date="2018-01" db="EMBL/GenBank/DDBJ databases">
        <title>Superficieibacter electus gen. nov., sp. nov., an extended-spectrum beta-lactamase possessing member of the Enterobacteriaceae family, isolated from intensive care unit surfaces.</title>
        <authorList>
            <person name="Potter R.F."/>
            <person name="D'Souza A.W."/>
        </authorList>
    </citation>
    <scope>NUCLEOTIDE SEQUENCE [LARGE SCALE GENOMIC DNA]</scope>
    <source>
        <strain evidence="19 20">BP-1</strain>
    </source>
</reference>
<evidence type="ECO:0000256" key="15">
    <source>
        <dbReference type="PIRSR" id="PIRSR000099-2"/>
    </source>
</evidence>
<dbReference type="Gene3D" id="3.40.50.1980">
    <property type="entry name" value="Nitrogenase molybdenum iron protein domain"/>
    <property type="match status" value="2"/>
</dbReference>
<accession>A0A2P5GVV6</accession>
<dbReference type="InterPro" id="IPR022695">
    <property type="entry name" value="Histidinol_DH_monofunct"/>
</dbReference>
<dbReference type="Proteomes" id="UP000247005">
    <property type="component" value="Unassembled WGS sequence"/>
</dbReference>
<evidence type="ECO:0000256" key="1">
    <source>
        <dbReference type="ARBA" id="ARBA00003850"/>
    </source>
</evidence>
<dbReference type="Pfam" id="PF00815">
    <property type="entry name" value="Histidinol_dh"/>
    <property type="match status" value="1"/>
</dbReference>
<evidence type="ECO:0000256" key="10">
    <source>
        <dbReference type="ARBA" id="ARBA00023102"/>
    </source>
</evidence>
<dbReference type="GO" id="GO:0008270">
    <property type="term" value="F:zinc ion binding"/>
    <property type="evidence" value="ECO:0007669"/>
    <property type="project" value="UniProtKB-UniRule"/>
</dbReference>
<dbReference type="EMBL" id="PQGD01000001">
    <property type="protein sequence ID" value="POP50690.1"/>
    <property type="molecule type" value="Genomic_DNA"/>
</dbReference>
<evidence type="ECO:0000256" key="2">
    <source>
        <dbReference type="ARBA" id="ARBA00004940"/>
    </source>
</evidence>
<keyword evidence="6 12" id="KW-0479">Metal-binding</keyword>
<evidence type="ECO:0000256" key="7">
    <source>
        <dbReference type="ARBA" id="ARBA00022833"/>
    </source>
</evidence>
<dbReference type="PIRSF" id="PIRSF000099">
    <property type="entry name" value="Histidinol_dh"/>
    <property type="match status" value="1"/>
</dbReference>
<feature type="binding site" evidence="12 17">
    <location>
        <position position="360"/>
    </location>
    <ligand>
        <name>Zn(2+)</name>
        <dbReference type="ChEBI" id="CHEBI:29105"/>
    </ligand>
</feature>
<name>A0A2P5GVV6_9ENTR</name>
<comment type="pathway">
    <text evidence="2 12 13">Amino-acid biosynthesis; L-histidine biosynthesis; L-histidine from 5-phospho-alpha-D-ribose 1-diphosphate: step 9/9.</text>
</comment>
<evidence type="ECO:0000256" key="3">
    <source>
        <dbReference type="ARBA" id="ARBA00010178"/>
    </source>
</evidence>
<dbReference type="Gene3D" id="1.20.5.1300">
    <property type="match status" value="1"/>
</dbReference>
<feature type="binding site" evidence="12 17">
    <location>
        <position position="259"/>
    </location>
    <ligand>
        <name>Zn(2+)</name>
        <dbReference type="ChEBI" id="CHEBI:29105"/>
    </ligand>
</feature>
<comment type="similarity">
    <text evidence="3 12 13 18">Belongs to the histidinol dehydrogenase family.</text>
</comment>
<evidence type="ECO:0000256" key="8">
    <source>
        <dbReference type="ARBA" id="ARBA00023002"/>
    </source>
</evidence>
<evidence type="ECO:0000313" key="19">
    <source>
        <dbReference type="EMBL" id="POP50690.1"/>
    </source>
</evidence>
<dbReference type="EC" id="1.1.1.23" evidence="4 12"/>
<organism evidence="19 20">
    <name type="scientific">Superficieibacter electus</name>
    <dbReference type="NCBI Taxonomy" id="2022662"/>
    <lineage>
        <taxon>Bacteria</taxon>
        <taxon>Pseudomonadati</taxon>
        <taxon>Pseudomonadota</taxon>
        <taxon>Gammaproteobacteria</taxon>
        <taxon>Enterobacterales</taxon>
        <taxon>Enterobacteriaceae</taxon>
        <taxon>Superficieibacter</taxon>
    </lineage>
</organism>
<comment type="subunit">
    <text evidence="12">Homodimer.</text>
</comment>
<dbReference type="PANTHER" id="PTHR21256">
    <property type="entry name" value="HISTIDINOL DEHYDROGENASE HDH"/>
    <property type="match status" value="1"/>
</dbReference>
<dbReference type="PRINTS" id="PR00083">
    <property type="entry name" value="HOLDHDRGNASE"/>
</dbReference>
<feature type="binding site" evidence="12 17">
    <location>
        <position position="262"/>
    </location>
    <ligand>
        <name>Zn(2+)</name>
        <dbReference type="ChEBI" id="CHEBI:29105"/>
    </ligand>
</feature>
<keyword evidence="7 12" id="KW-0862">Zinc</keyword>
<dbReference type="AlphaFoldDB" id="A0A2P5GVV6"/>
<dbReference type="InterPro" id="IPR001692">
    <property type="entry name" value="Histidinol_DH_CS"/>
</dbReference>
<dbReference type="GO" id="GO:0005829">
    <property type="term" value="C:cytosol"/>
    <property type="evidence" value="ECO:0007669"/>
    <property type="project" value="TreeGrafter"/>
</dbReference>
<comment type="caution">
    <text evidence="19">The sequence shown here is derived from an EMBL/GenBank/DDBJ whole genome shotgun (WGS) entry which is preliminary data.</text>
</comment>
<dbReference type="FunFam" id="3.40.50.1980:FF:000001">
    <property type="entry name" value="Histidinol dehydrogenase"/>
    <property type="match status" value="1"/>
</dbReference>
<feature type="binding site" evidence="12 15">
    <location>
        <position position="211"/>
    </location>
    <ligand>
        <name>NAD(+)</name>
        <dbReference type="ChEBI" id="CHEBI:57540"/>
    </ligand>
</feature>
<feature type="binding site" evidence="12 16">
    <location>
        <position position="327"/>
    </location>
    <ligand>
        <name>substrate</name>
    </ligand>
</feature>
<proteinExistence type="inferred from homology"/>
<evidence type="ECO:0000256" key="17">
    <source>
        <dbReference type="PIRSR" id="PIRSR000099-4"/>
    </source>
</evidence>
<dbReference type="RefSeq" id="WP_103750756.1">
    <property type="nucleotide sequence ID" value="NZ_PQGD01000001.1"/>
</dbReference>
<evidence type="ECO:0000313" key="20">
    <source>
        <dbReference type="Proteomes" id="UP000247005"/>
    </source>
</evidence>
<comment type="function">
    <text evidence="1 12 13">Catalyzes the sequential NAD-dependent oxidations of L-histidinol to L-histidinaldehyde and then to L-histidine.</text>
</comment>
<dbReference type="HAMAP" id="MF_01024">
    <property type="entry name" value="HisD"/>
    <property type="match status" value="1"/>
</dbReference>
<feature type="active site" description="Proton acceptor" evidence="12 14">
    <location>
        <position position="327"/>
    </location>
</feature>
<dbReference type="GO" id="GO:0000105">
    <property type="term" value="P:L-histidine biosynthetic process"/>
    <property type="evidence" value="ECO:0007669"/>
    <property type="project" value="UniProtKB-UniRule"/>
</dbReference>
<feature type="binding site" evidence="12 16">
    <location>
        <position position="414"/>
    </location>
    <ligand>
        <name>substrate</name>
    </ligand>
</feature>
<feature type="binding site" evidence="12 16">
    <location>
        <position position="262"/>
    </location>
    <ligand>
        <name>substrate</name>
    </ligand>
</feature>
<evidence type="ECO:0000256" key="16">
    <source>
        <dbReference type="PIRSR" id="PIRSR000099-3"/>
    </source>
</evidence>
<feature type="binding site" evidence="12 15">
    <location>
        <position position="130"/>
    </location>
    <ligand>
        <name>NAD(+)</name>
        <dbReference type="ChEBI" id="CHEBI:57540"/>
    </ligand>
</feature>
<evidence type="ECO:0000256" key="18">
    <source>
        <dbReference type="RuleBase" id="RU004175"/>
    </source>
</evidence>
<evidence type="ECO:0000256" key="5">
    <source>
        <dbReference type="ARBA" id="ARBA00022605"/>
    </source>
</evidence>
<evidence type="ECO:0000256" key="9">
    <source>
        <dbReference type="ARBA" id="ARBA00023027"/>
    </source>
</evidence>
<evidence type="ECO:0000256" key="11">
    <source>
        <dbReference type="ARBA" id="ARBA00049489"/>
    </source>
</evidence>
<dbReference type="NCBIfam" id="TIGR00069">
    <property type="entry name" value="hisD"/>
    <property type="match status" value="1"/>
</dbReference>
<evidence type="ECO:0000256" key="12">
    <source>
        <dbReference type="HAMAP-Rule" id="MF_01024"/>
    </source>
</evidence>
<protein>
    <recommendedName>
        <fullName evidence="4 12">Histidinol dehydrogenase</fullName>
        <shortName evidence="12 13">HDH</shortName>
        <ecNumber evidence="4 12">1.1.1.23</ecNumber>
    </recommendedName>
</protein>
<feature type="binding site" evidence="12 16">
    <location>
        <position position="360"/>
    </location>
    <ligand>
        <name>substrate</name>
    </ligand>
</feature>
<keyword evidence="8 12" id="KW-0560">Oxidoreductase</keyword>
<dbReference type="GO" id="GO:0004399">
    <property type="term" value="F:histidinol dehydrogenase activity"/>
    <property type="evidence" value="ECO:0007669"/>
    <property type="project" value="UniProtKB-UniRule"/>
</dbReference>
<keyword evidence="9 12" id="KW-0520">NAD</keyword>
<dbReference type="OrthoDB" id="9805269at2"/>
<evidence type="ECO:0000256" key="13">
    <source>
        <dbReference type="PIRNR" id="PIRNR000099"/>
    </source>
</evidence>
<dbReference type="UniPathway" id="UPA00031">
    <property type="reaction ID" value="UER00014"/>
</dbReference>
<feature type="binding site" evidence="12 16">
    <location>
        <position position="237"/>
    </location>
    <ligand>
        <name>substrate</name>
    </ligand>
</feature>